<sequence length="354" mass="40848">MIKNIILLVFPILSLIPACNIATKERIRYEMSYEKIKEEAGQKGKKFCIVLTDSSNIKEYRNTVILAMKHNNQAIWDFINTDNPDNRWYEWLLGTWNSPYTLIFDKNGKLENIVFGISEYACISIESTISPHNGGIPHRNFGFRKNSAIPESIMNVNEFIESHLQLIADTTETYYGKYIKADSLAMISEYPFSEYLKLYYGSHVFSKDSIARMAHGFIERYLHSSYPKMTYSSLIQTISKMFLLENGKSPLKLETHIEKVPYHIGDEANITVSVTNNGHENITIEKIETTCGCIKTIPAGRHFRKTIRRNETVNYRFSMELEYSGTIYHEIYFYFHTGNAASLATARIEVNVEQ</sequence>
<reference evidence="1" key="2">
    <citation type="journal article" date="2021" name="PeerJ">
        <title>Extensive microbial diversity within the chicken gut microbiome revealed by metagenomics and culture.</title>
        <authorList>
            <person name="Gilroy R."/>
            <person name="Ravi A."/>
            <person name="Getino M."/>
            <person name="Pursley I."/>
            <person name="Horton D.L."/>
            <person name="Alikhan N.F."/>
            <person name="Baker D."/>
            <person name="Gharbi K."/>
            <person name="Hall N."/>
            <person name="Watson M."/>
            <person name="Adriaenssens E.M."/>
            <person name="Foster-Nyarko E."/>
            <person name="Jarju S."/>
            <person name="Secka A."/>
            <person name="Antonio M."/>
            <person name="Oren A."/>
            <person name="Chaudhuri R.R."/>
            <person name="La Ragione R."/>
            <person name="Hildebrand F."/>
            <person name="Pallen M.J."/>
        </authorList>
    </citation>
    <scope>NUCLEOTIDE SEQUENCE</scope>
    <source>
        <strain evidence="1">B3-2255</strain>
    </source>
</reference>
<reference evidence="1" key="1">
    <citation type="submission" date="2020-10" db="EMBL/GenBank/DDBJ databases">
        <authorList>
            <person name="Gilroy R."/>
        </authorList>
    </citation>
    <scope>NUCLEOTIDE SEQUENCE</scope>
    <source>
        <strain evidence="1">B3-2255</strain>
    </source>
</reference>
<name>A0A9D9IZ59_9BACT</name>
<evidence type="ECO:0000313" key="1">
    <source>
        <dbReference type="EMBL" id="MBO8481275.1"/>
    </source>
</evidence>
<dbReference type="AlphaFoldDB" id="A0A9D9IZ59"/>
<accession>A0A9D9IZ59</accession>
<protein>
    <recommendedName>
        <fullName evidence="3">DUF1573 domain-containing protein</fullName>
    </recommendedName>
</protein>
<organism evidence="1 2">
    <name type="scientific">Candidatus Merdivivens faecigallinarum</name>
    <dbReference type="NCBI Taxonomy" id="2840871"/>
    <lineage>
        <taxon>Bacteria</taxon>
        <taxon>Pseudomonadati</taxon>
        <taxon>Bacteroidota</taxon>
        <taxon>Bacteroidia</taxon>
        <taxon>Bacteroidales</taxon>
        <taxon>Muribaculaceae</taxon>
        <taxon>Muribaculaceae incertae sedis</taxon>
        <taxon>Candidatus Merdivivens</taxon>
    </lineage>
</organism>
<comment type="caution">
    <text evidence="1">The sequence shown here is derived from an EMBL/GenBank/DDBJ whole genome shotgun (WGS) entry which is preliminary data.</text>
</comment>
<dbReference type="Proteomes" id="UP000823772">
    <property type="component" value="Unassembled WGS sequence"/>
</dbReference>
<dbReference type="EMBL" id="JADILY010000037">
    <property type="protein sequence ID" value="MBO8481275.1"/>
    <property type="molecule type" value="Genomic_DNA"/>
</dbReference>
<gene>
    <name evidence="1" type="ORF">IAC87_01865</name>
</gene>
<evidence type="ECO:0008006" key="3">
    <source>
        <dbReference type="Google" id="ProtNLM"/>
    </source>
</evidence>
<evidence type="ECO:0000313" key="2">
    <source>
        <dbReference type="Proteomes" id="UP000823772"/>
    </source>
</evidence>
<proteinExistence type="predicted"/>